<keyword evidence="7 10" id="KW-1133">Transmembrane helix</keyword>
<comment type="similarity">
    <text evidence="9">Belongs to the ABC transporter superfamily. Lipid exporter (TC 3.A.1.106) family.</text>
</comment>
<dbReference type="Gene3D" id="3.40.50.300">
    <property type="entry name" value="P-loop containing nucleotide triphosphate hydrolases"/>
    <property type="match status" value="1"/>
</dbReference>
<dbReference type="SUPFAM" id="SSF52540">
    <property type="entry name" value="P-loop containing nucleoside triphosphate hydrolases"/>
    <property type="match status" value="1"/>
</dbReference>
<keyword evidence="15" id="KW-1185">Reference proteome</keyword>
<dbReference type="EMBL" id="JAFBCL010000001">
    <property type="protein sequence ID" value="MBM7814468.1"/>
    <property type="molecule type" value="Genomic_DNA"/>
</dbReference>
<dbReference type="AlphaFoldDB" id="A0A8T8HYD4"/>
<evidence type="ECO:0000256" key="10">
    <source>
        <dbReference type="SAM" id="Phobius"/>
    </source>
</evidence>
<dbReference type="Gene3D" id="1.20.1560.10">
    <property type="entry name" value="ABC transporter type 1, transmembrane domain"/>
    <property type="match status" value="1"/>
</dbReference>
<evidence type="ECO:0000256" key="7">
    <source>
        <dbReference type="ARBA" id="ARBA00022989"/>
    </source>
</evidence>
<sequence>MTGVGEVLRERWRLLSLLPGAGRGLLAALLAAHLVTAVATALTAVVTGRLLDRALAGSQVGDVLLPLGAVAALVLAGQCAEIAREPLDLLAARRIVGALRARVRARVAEPEGIAHLGDDAYGTDLARVSESGGWRTRTPGTGAVGQLVLLGRLTGAVLCAAVLAWHAPLLAAWLLAVTLLMRATIRRQWVRLSATWDDHAGDRRRMEYWADTLGEVPAAKEVRLFGLGAWLTDRYRRQAEGWLDVIWRQRRGILRRQWWTFLLALVTGFAALHVPGAALAAGELGHGELVTMVLAAWGVFAVGAMGHEAFDIEYATGAVRAFDRLDRAPTGSAARGGAPAPGAAPHLRFDRVGFRYPGTDRPVLDGLDLTVRPGEVLAVVGRNGAGKTTLIKLLTGLLRPAEGRITLDGADLADFDVASWRRRVTAVFQDFVRYPLTLRENVALGAPEVDAADDAIRRAVEAAGGPGFLDRLPDGLGTLLTREHSGGVDLSGGQWQRIAIARALFALAHGRQVLVLDEPTAHLDVRAEAEFHERVIAAVPGATVILISHRLSAVRRADRIVVLDGGRITESGSHVELMARDGEYAGLYRLQAGRFAADRAEGVST</sequence>
<protein>
    <submittedName>
        <fullName evidence="13">ABC transporter ATP-binding protein</fullName>
    </submittedName>
    <submittedName>
        <fullName evidence="12">ATP-binding cassette subfamily B protein</fullName>
    </submittedName>
</protein>
<feature type="transmembrane region" description="Helical" evidence="10">
    <location>
        <begin position="155"/>
        <end position="181"/>
    </location>
</feature>
<dbReference type="GO" id="GO:0005524">
    <property type="term" value="F:ATP binding"/>
    <property type="evidence" value="ECO:0007669"/>
    <property type="project" value="UniProtKB-KW"/>
</dbReference>
<accession>A0A8T8HYD4</accession>
<proteinExistence type="inferred from homology"/>
<reference evidence="13" key="2">
    <citation type="submission" date="2021-04" db="EMBL/GenBank/DDBJ databases">
        <title>Saccharothrix algeriensis WGS.</title>
        <authorList>
            <person name="Stuskova K."/>
            <person name="Hakalova E."/>
            <person name="Tebbal A.B."/>
            <person name="Eichmeier A."/>
        </authorList>
    </citation>
    <scope>NUCLEOTIDE SEQUENCE</scope>
    <source>
        <strain evidence="13">NRRL B-24137</strain>
    </source>
</reference>
<evidence type="ECO:0000313" key="15">
    <source>
        <dbReference type="Proteomes" id="UP001195724"/>
    </source>
</evidence>
<dbReference type="PROSITE" id="PS00211">
    <property type="entry name" value="ABC_TRANSPORTER_1"/>
    <property type="match status" value="1"/>
</dbReference>
<feature type="transmembrane region" description="Helical" evidence="10">
    <location>
        <begin position="25"/>
        <end position="51"/>
    </location>
</feature>
<dbReference type="RefSeq" id="WP_204845047.1">
    <property type="nucleotide sequence ID" value="NZ_JAFBCL010000001.1"/>
</dbReference>
<evidence type="ECO:0000313" key="12">
    <source>
        <dbReference type="EMBL" id="MBM7814468.1"/>
    </source>
</evidence>
<dbReference type="PROSITE" id="PS50893">
    <property type="entry name" value="ABC_TRANSPORTER_2"/>
    <property type="match status" value="1"/>
</dbReference>
<keyword evidence="6 13" id="KW-0067">ATP-binding</keyword>
<keyword evidence="2" id="KW-0813">Transport</keyword>
<evidence type="ECO:0000313" key="14">
    <source>
        <dbReference type="Proteomes" id="UP000671828"/>
    </source>
</evidence>
<feature type="domain" description="ABC transporter" evidence="11">
    <location>
        <begin position="347"/>
        <end position="590"/>
    </location>
</feature>
<dbReference type="SMART" id="SM00382">
    <property type="entry name" value="AAA"/>
    <property type="match status" value="1"/>
</dbReference>
<dbReference type="Proteomes" id="UP000671828">
    <property type="component" value="Chromosome"/>
</dbReference>
<evidence type="ECO:0000256" key="4">
    <source>
        <dbReference type="ARBA" id="ARBA00022692"/>
    </source>
</evidence>
<evidence type="ECO:0000256" key="2">
    <source>
        <dbReference type="ARBA" id="ARBA00022448"/>
    </source>
</evidence>
<evidence type="ECO:0000313" key="13">
    <source>
        <dbReference type="EMBL" id="QTR02764.1"/>
    </source>
</evidence>
<dbReference type="PANTHER" id="PTHR43394:SF1">
    <property type="entry name" value="ATP-BINDING CASSETTE SUB-FAMILY B MEMBER 10, MITOCHONDRIAL"/>
    <property type="match status" value="1"/>
</dbReference>
<dbReference type="EMBL" id="CP072788">
    <property type="protein sequence ID" value="QTR02764.1"/>
    <property type="molecule type" value="Genomic_DNA"/>
</dbReference>
<dbReference type="GO" id="GO:0015421">
    <property type="term" value="F:ABC-type oligopeptide transporter activity"/>
    <property type="evidence" value="ECO:0007669"/>
    <property type="project" value="TreeGrafter"/>
</dbReference>
<keyword evidence="3" id="KW-1003">Cell membrane</keyword>
<dbReference type="InterPro" id="IPR003593">
    <property type="entry name" value="AAA+_ATPase"/>
</dbReference>
<feature type="transmembrane region" description="Helical" evidence="10">
    <location>
        <begin position="258"/>
        <end position="277"/>
    </location>
</feature>
<evidence type="ECO:0000256" key="8">
    <source>
        <dbReference type="ARBA" id="ARBA00023136"/>
    </source>
</evidence>
<dbReference type="PANTHER" id="PTHR43394">
    <property type="entry name" value="ATP-DEPENDENT PERMEASE MDL1, MITOCHONDRIAL"/>
    <property type="match status" value="1"/>
</dbReference>
<keyword evidence="4 10" id="KW-0812">Transmembrane</keyword>
<evidence type="ECO:0000256" key="9">
    <source>
        <dbReference type="ARBA" id="ARBA00061644"/>
    </source>
</evidence>
<evidence type="ECO:0000256" key="5">
    <source>
        <dbReference type="ARBA" id="ARBA00022741"/>
    </source>
</evidence>
<comment type="subcellular location">
    <subcellularLocation>
        <location evidence="1">Cell membrane</location>
        <topology evidence="1">Multi-pass membrane protein</topology>
    </subcellularLocation>
</comment>
<dbReference type="InterPro" id="IPR003439">
    <property type="entry name" value="ABC_transporter-like_ATP-bd"/>
</dbReference>
<dbReference type="FunFam" id="3.40.50.300:FF:000299">
    <property type="entry name" value="ABC transporter ATP-binding protein/permease"/>
    <property type="match status" value="1"/>
</dbReference>
<dbReference type="GO" id="GO:0016887">
    <property type="term" value="F:ATP hydrolysis activity"/>
    <property type="evidence" value="ECO:0007669"/>
    <property type="project" value="InterPro"/>
</dbReference>
<dbReference type="InterPro" id="IPR017871">
    <property type="entry name" value="ABC_transporter-like_CS"/>
</dbReference>
<dbReference type="InterPro" id="IPR039421">
    <property type="entry name" value="Type_1_exporter"/>
</dbReference>
<name>A0A8T8HYD4_9PSEU</name>
<evidence type="ECO:0000256" key="1">
    <source>
        <dbReference type="ARBA" id="ARBA00004651"/>
    </source>
</evidence>
<dbReference type="SUPFAM" id="SSF90123">
    <property type="entry name" value="ABC transporter transmembrane region"/>
    <property type="match status" value="1"/>
</dbReference>
<dbReference type="Pfam" id="PF00005">
    <property type="entry name" value="ABC_tran"/>
    <property type="match status" value="1"/>
</dbReference>
<dbReference type="InterPro" id="IPR027417">
    <property type="entry name" value="P-loop_NTPase"/>
</dbReference>
<dbReference type="GO" id="GO:0005886">
    <property type="term" value="C:plasma membrane"/>
    <property type="evidence" value="ECO:0007669"/>
    <property type="project" value="UniProtKB-SubCell"/>
</dbReference>
<dbReference type="Proteomes" id="UP001195724">
    <property type="component" value="Unassembled WGS sequence"/>
</dbReference>
<dbReference type="InterPro" id="IPR036640">
    <property type="entry name" value="ABC1_TM_sf"/>
</dbReference>
<reference evidence="12 15" key="1">
    <citation type="submission" date="2021-01" db="EMBL/GenBank/DDBJ databases">
        <title>Sequencing the genomes of 1000 actinobacteria strains.</title>
        <authorList>
            <person name="Klenk H.-P."/>
        </authorList>
    </citation>
    <scope>NUCLEOTIDE SEQUENCE [LARGE SCALE GENOMIC DNA]</scope>
    <source>
        <strain evidence="12 15">DSM 44581</strain>
    </source>
</reference>
<evidence type="ECO:0000256" key="6">
    <source>
        <dbReference type="ARBA" id="ARBA00022840"/>
    </source>
</evidence>
<evidence type="ECO:0000256" key="3">
    <source>
        <dbReference type="ARBA" id="ARBA00022475"/>
    </source>
</evidence>
<keyword evidence="8 10" id="KW-0472">Membrane</keyword>
<keyword evidence="5" id="KW-0547">Nucleotide-binding</keyword>
<gene>
    <name evidence="13" type="ORF">J7S33_27615</name>
    <name evidence="12" type="ORF">JOE68_005333</name>
</gene>
<feature type="transmembrane region" description="Helical" evidence="10">
    <location>
        <begin position="63"/>
        <end position="83"/>
    </location>
</feature>
<evidence type="ECO:0000259" key="11">
    <source>
        <dbReference type="PROSITE" id="PS50893"/>
    </source>
</evidence>
<organism evidence="13 14">
    <name type="scientific">Saccharothrix algeriensis</name>
    <dbReference type="NCBI Taxonomy" id="173560"/>
    <lineage>
        <taxon>Bacteria</taxon>
        <taxon>Bacillati</taxon>
        <taxon>Actinomycetota</taxon>
        <taxon>Actinomycetes</taxon>
        <taxon>Pseudonocardiales</taxon>
        <taxon>Pseudonocardiaceae</taxon>
        <taxon>Saccharothrix</taxon>
    </lineage>
</organism>